<name>S0A5S0_9CAUD</name>
<reference evidence="1 2" key="1">
    <citation type="journal article" date="2013" name="Proc. Natl. Acad. Sci. U.S.A.">
        <title>Twelve previously unknown phage genera are ubiquitous in global oceans.</title>
        <authorList>
            <person name="Holmfeldt K."/>
            <person name="Solonenko N."/>
            <person name="Shah M."/>
            <person name="Corrier K."/>
            <person name="Riemann L."/>
            <person name="Verberkmoes N.C."/>
            <person name="Sullivan M.B."/>
        </authorList>
    </citation>
    <scope>NUCLEOTIDE SEQUENCE [LARGE SCALE GENOMIC DNA]</scope>
    <source>
        <strain evidence="1">Phi13:2</strain>
    </source>
</reference>
<dbReference type="KEGG" id="vg:16881445"/>
<evidence type="ECO:0000313" key="2">
    <source>
        <dbReference type="Proteomes" id="UP000014736"/>
    </source>
</evidence>
<dbReference type="RefSeq" id="YP_008242078.1">
    <property type="nucleotide sequence ID" value="NC_021803.1"/>
</dbReference>
<dbReference type="Proteomes" id="UP000014736">
    <property type="component" value="Segment"/>
</dbReference>
<protein>
    <submittedName>
        <fullName evidence="1">Uncharacterized protein</fullName>
    </submittedName>
</protein>
<reference evidence="2" key="2">
    <citation type="submission" date="2013-03" db="EMBL/GenBank/DDBJ databases">
        <title>The Cellulophaga phages: a novel, diverse, and globally ubiquitous model system.</title>
        <authorList>
            <person name="Holmfeldt K."/>
            <person name="Solonenko N."/>
            <person name="Shah M."/>
            <person name="Corrier K."/>
            <person name="Riemann L."/>
            <person name="VerBerkmoes N.C."/>
            <person name="Sullivan M.B."/>
        </authorList>
    </citation>
    <scope>NUCLEOTIDE SEQUENCE [LARGE SCALE GENOMIC DNA]</scope>
</reference>
<dbReference type="EMBL" id="KC821633">
    <property type="protein sequence ID" value="AGO49663.1"/>
    <property type="molecule type" value="Genomic_DNA"/>
</dbReference>
<accession>S0A5S0</accession>
<evidence type="ECO:0000313" key="1">
    <source>
        <dbReference type="EMBL" id="AGO49663.1"/>
    </source>
</evidence>
<organism evidence="1 2">
    <name type="scientific">Cellulophaga phage phi13:2</name>
    <dbReference type="NCBI Taxonomy" id="1328030"/>
    <lineage>
        <taxon>Viruses</taxon>
        <taxon>Duplodnaviria</taxon>
        <taxon>Heunggongvirae</taxon>
        <taxon>Uroviricota</taxon>
        <taxon>Caudoviricetes</taxon>
        <taxon>Pachyviridae</taxon>
        <taxon>Baltivirus</taxon>
        <taxon>Baltivirus phi13duo</taxon>
    </lineage>
</organism>
<gene>
    <name evidence="1" type="ORF">Phi13:2_gp053</name>
</gene>
<keyword evidence="2" id="KW-1185">Reference proteome</keyword>
<dbReference type="GeneID" id="16881445"/>
<sequence length="49" mass="5906">MSWVIVNKHTNEVIFETWQKSITQKLNKDKYKAIQIKEWLSSLNQKTNI</sequence>
<proteinExistence type="predicted"/>